<evidence type="ECO:0000313" key="2">
    <source>
        <dbReference type="WBParaSite" id="RSKR_0001054600.1"/>
    </source>
</evidence>
<organism evidence="1 2">
    <name type="scientific">Rhabditophanes sp. KR3021</name>
    <dbReference type="NCBI Taxonomy" id="114890"/>
    <lineage>
        <taxon>Eukaryota</taxon>
        <taxon>Metazoa</taxon>
        <taxon>Ecdysozoa</taxon>
        <taxon>Nematoda</taxon>
        <taxon>Chromadorea</taxon>
        <taxon>Rhabditida</taxon>
        <taxon>Tylenchina</taxon>
        <taxon>Panagrolaimomorpha</taxon>
        <taxon>Strongyloidoidea</taxon>
        <taxon>Alloionematidae</taxon>
        <taxon>Rhabditophanes</taxon>
    </lineage>
</organism>
<protein>
    <submittedName>
        <fullName evidence="2">ADP-ribosylation factor-like protein 2</fullName>
    </submittedName>
</protein>
<sequence length="184" mass="20717">MGLLTLLKKYKKKEKEMRILLLGLDNSGKTTVMKKFMGEDTDTISPTLGFGIETFKYQGLTLNFWDVGGQKSLRPYWKGYFSDADGIIWVVDSSDVDRLEDCSKELMSLLQEDHLSHSSLLVLANKSDLPSASSAEEIEESLGLKDLRTHKYGIYRTSAKTGDNLLDAIEWLCKDIGARIYVHA</sequence>
<name>A0AC35UEX2_9BILA</name>
<evidence type="ECO:0000313" key="1">
    <source>
        <dbReference type="Proteomes" id="UP000095286"/>
    </source>
</evidence>
<reference evidence="2" key="1">
    <citation type="submission" date="2016-11" db="UniProtKB">
        <authorList>
            <consortium name="WormBaseParasite"/>
        </authorList>
    </citation>
    <scope>IDENTIFICATION</scope>
    <source>
        <strain evidence="2">KR3021</strain>
    </source>
</reference>
<proteinExistence type="predicted"/>
<accession>A0AC35UEX2</accession>
<dbReference type="WBParaSite" id="RSKR_0001054600.1">
    <property type="protein sequence ID" value="RSKR_0001054600.1"/>
    <property type="gene ID" value="RSKR_0001054600"/>
</dbReference>
<dbReference type="Proteomes" id="UP000095286">
    <property type="component" value="Unplaced"/>
</dbReference>